<reference evidence="1 2" key="1">
    <citation type="submission" date="2018-10" db="EMBL/GenBank/DDBJ databases">
        <title>Kocuria sp. M5W7-7, whole genome shotgun sequence.</title>
        <authorList>
            <person name="Tuo L."/>
        </authorList>
    </citation>
    <scope>NUCLEOTIDE SEQUENCE [LARGE SCALE GENOMIC DNA]</scope>
    <source>
        <strain evidence="1 2">M5W7-7</strain>
    </source>
</reference>
<evidence type="ECO:0000313" key="2">
    <source>
        <dbReference type="Proteomes" id="UP000270616"/>
    </source>
</evidence>
<accession>A0A3N3ZT41</accession>
<keyword evidence="2" id="KW-1185">Reference proteome</keyword>
<dbReference type="EMBL" id="RKMF01000002">
    <property type="protein sequence ID" value="ROZ64785.1"/>
    <property type="molecule type" value="Genomic_DNA"/>
</dbReference>
<gene>
    <name evidence="1" type="ORF">EDL96_02835</name>
</gene>
<protein>
    <submittedName>
        <fullName evidence="1">Uncharacterized protein</fullName>
    </submittedName>
</protein>
<dbReference type="RefSeq" id="WP_123824252.1">
    <property type="nucleotide sequence ID" value="NZ_RKMF01000002.1"/>
</dbReference>
<name>A0A3N3ZT41_9MICC</name>
<organism evidence="1 2">
    <name type="scientific">Kocuria soli</name>
    <dbReference type="NCBI Taxonomy" id="2485125"/>
    <lineage>
        <taxon>Bacteria</taxon>
        <taxon>Bacillati</taxon>
        <taxon>Actinomycetota</taxon>
        <taxon>Actinomycetes</taxon>
        <taxon>Micrococcales</taxon>
        <taxon>Micrococcaceae</taxon>
        <taxon>Kocuria</taxon>
    </lineage>
</organism>
<proteinExistence type="predicted"/>
<dbReference type="Proteomes" id="UP000270616">
    <property type="component" value="Unassembled WGS sequence"/>
</dbReference>
<sequence length="98" mass="11266">MDEFNCRTCHTPRYLWVLHGTEVEARTRIFGVHQGGARFKRTTGGYYEIRYFCRRCGQQDSMRITDPEAFPDPSEVLEDSEVEAELGYILGPGESLQS</sequence>
<evidence type="ECO:0000313" key="1">
    <source>
        <dbReference type="EMBL" id="ROZ64785.1"/>
    </source>
</evidence>
<dbReference type="AlphaFoldDB" id="A0A3N3ZT41"/>
<comment type="caution">
    <text evidence="1">The sequence shown here is derived from an EMBL/GenBank/DDBJ whole genome shotgun (WGS) entry which is preliminary data.</text>
</comment>